<reference evidence="5 6" key="1">
    <citation type="submission" date="2018-09" db="EMBL/GenBank/DDBJ databases">
        <title>Complete genome sequence of Euzebya sp. DY32-46 isolated from seawater of Pacific Ocean.</title>
        <authorList>
            <person name="Xu L."/>
            <person name="Wu Y.-H."/>
            <person name="Xu X.-W."/>
        </authorList>
    </citation>
    <scope>NUCLEOTIDE SEQUENCE [LARGE SCALE GENOMIC DNA]</scope>
    <source>
        <strain evidence="5 6">DY32-46</strain>
    </source>
</reference>
<feature type="domain" description="HTH araC/xylS-type" evidence="4">
    <location>
        <begin position="206"/>
        <end position="307"/>
    </location>
</feature>
<keyword evidence="3" id="KW-0804">Transcription</keyword>
<dbReference type="KEGG" id="euz:DVS28_a3695"/>
<keyword evidence="2" id="KW-0238">DNA-binding</keyword>
<keyword evidence="6" id="KW-1185">Reference proteome</keyword>
<gene>
    <name evidence="5" type="ORF">DVS28_a3695</name>
</gene>
<evidence type="ECO:0000256" key="3">
    <source>
        <dbReference type="ARBA" id="ARBA00023163"/>
    </source>
</evidence>
<accession>A0A346Y1M1</accession>
<evidence type="ECO:0000313" key="5">
    <source>
        <dbReference type="EMBL" id="AXV08368.1"/>
    </source>
</evidence>
<dbReference type="AlphaFoldDB" id="A0A346Y1M1"/>
<dbReference type="InterPro" id="IPR050204">
    <property type="entry name" value="AraC_XylS_family_regulators"/>
</dbReference>
<evidence type="ECO:0000313" key="6">
    <source>
        <dbReference type="Proteomes" id="UP000264006"/>
    </source>
</evidence>
<dbReference type="PROSITE" id="PS00041">
    <property type="entry name" value="HTH_ARAC_FAMILY_1"/>
    <property type="match status" value="1"/>
</dbReference>
<evidence type="ECO:0000259" key="4">
    <source>
        <dbReference type="PROSITE" id="PS01124"/>
    </source>
</evidence>
<dbReference type="InterPro" id="IPR018060">
    <property type="entry name" value="HTH_AraC"/>
</dbReference>
<dbReference type="PROSITE" id="PS01124">
    <property type="entry name" value="HTH_ARAC_FAMILY_2"/>
    <property type="match status" value="1"/>
</dbReference>
<dbReference type="InterPro" id="IPR009057">
    <property type="entry name" value="Homeodomain-like_sf"/>
</dbReference>
<dbReference type="GO" id="GO:0003700">
    <property type="term" value="F:DNA-binding transcription factor activity"/>
    <property type="evidence" value="ECO:0007669"/>
    <property type="project" value="InterPro"/>
</dbReference>
<dbReference type="InterPro" id="IPR035418">
    <property type="entry name" value="AraC-bd_2"/>
</dbReference>
<protein>
    <submittedName>
        <fullName evidence="5">Transcriptional regulator, AraC family</fullName>
    </submittedName>
</protein>
<sequence>MTAAVAPDWTTADLPVVERADGVREALGRTHLPWELDFRDDAPVECQLTTHGLADGTLVECRSGLLGGRRRPGRTGIADEHVGLLVVLEGREQVRQGEVAVDLRAGDALLWRSGLPASFRVLEPLHKLTLLLPAERLVGVQPGPVELPASRAMTGLLTSHLRALAGLARQVPAAQTGFVVDVALDLLRRAVRPAGDQASRHDRLVRDAVSIIEASLDDPSLSPGSIADRLGVSPRWLHAAFAETEETVSATIRRRRLERVRRDLADPAMADATITTIAFRWGFTDAATLSRQFRRTFGTTPSAYRATGR</sequence>
<dbReference type="InterPro" id="IPR018062">
    <property type="entry name" value="HTH_AraC-typ_CS"/>
</dbReference>
<dbReference type="Pfam" id="PF12833">
    <property type="entry name" value="HTH_18"/>
    <property type="match status" value="1"/>
</dbReference>
<dbReference type="PANTHER" id="PTHR46796">
    <property type="entry name" value="HTH-TYPE TRANSCRIPTIONAL ACTIVATOR RHAS-RELATED"/>
    <property type="match status" value="1"/>
</dbReference>
<dbReference type="Pfam" id="PF14525">
    <property type="entry name" value="AraC_binding_2"/>
    <property type="match status" value="1"/>
</dbReference>
<dbReference type="SUPFAM" id="SSF51182">
    <property type="entry name" value="RmlC-like cupins"/>
    <property type="match status" value="1"/>
</dbReference>
<dbReference type="SUPFAM" id="SSF46689">
    <property type="entry name" value="Homeodomain-like"/>
    <property type="match status" value="1"/>
</dbReference>
<name>A0A346Y1M1_9ACTN</name>
<dbReference type="RefSeq" id="WP_164710726.1">
    <property type="nucleotide sequence ID" value="NZ_CP031165.1"/>
</dbReference>
<dbReference type="Gene3D" id="1.10.10.60">
    <property type="entry name" value="Homeodomain-like"/>
    <property type="match status" value="1"/>
</dbReference>
<organism evidence="5 6">
    <name type="scientific">Euzebya pacifica</name>
    <dbReference type="NCBI Taxonomy" id="1608957"/>
    <lineage>
        <taxon>Bacteria</taxon>
        <taxon>Bacillati</taxon>
        <taxon>Actinomycetota</taxon>
        <taxon>Nitriliruptoria</taxon>
        <taxon>Euzebyales</taxon>
    </lineage>
</organism>
<dbReference type="PANTHER" id="PTHR46796:SF6">
    <property type="entry name" value="ARAC SUBFAMILY"/>
    <property type="match status" value="1"/>
</dbReference>
<dbReference type="SMART" id="SM00342">
    <property type="entry name" value="HTH_ARAC"/>
    <property type="match status" value="1"/>
</dbReference>
<dbReference type="GO" id="GO:0043565">
    <property type="term" value="F:sequence-specific DNA binding"/>
    <property type="evidence" value="ECO:0007669"/>
    <property type="project" value="InterPro"/>
</dbReference>
<dbReference type="EMBL" id="CP031165">
    <property type="protein sequence ID" value="AXV08368.1"/>
    <property type="molecule type" value="Genomic_DNA"/>
</dbReference>
<evidence type="ECO:0000256" key="2">
    <source>
        <dbReference type="ARBA" id="ARBA00023125"/>
    </source>
</evidence>
<dbReference type="Proteomes" id="UP000264006">
    <property type="component" value="Chromosome"/>
</dbReference>
<dbReference type="InterPro" id="IPR011051">
    <property type="entry name" value="RmlC_Cupin_sf"/>
</dbReference>
<proteinExistence type="predicted"/>
<keyword evidence="1" id="KW-0805">Transcription regulation</keyword>
<evidence type="ECO:0000256" key="1">
    <source>
        <dbReference type="ARBA" id="ARBA00023015"/>
    </source>
</evidence>